<gene>
    <name evidence="1" type="ORF">PAND9192_02068</name>
</gene>
<dbReference type="EMBL" id="FYAJ01000003">
    <property type="protein sequence ID" value="SMY35395.1"/>
    <property type="molecule type" value="Genomic_DNA"/>
</dbReference>
<evidence type="ECO:0000313" key="2">
    <source>
        <dbReference type="Proteomes" id="UP000195719"/>
    </source>
</evidence>
<dbReference type="RefSeq" id="WP_087853725.1">
    <property type="nucleotide sequence ID" value="NZ_FYAJ01000003.1"/>
</dbReference>
<organism evidence="1 2">
    <name type="scientific">Photobacterium andalusiense</name>
    <dbReference type="NCBI Taxonomy" id="2204296"/>
    <lineage>
        <taxon>Bacteria</taxon>
        <taxon>Pseudomonadati</taxon>
        <taxon>Pseudomonadota</taxon>
        <taxon>Gammaproteobacteria</taxon>
        <taxon>Vibrionales</taxon>
        <taxon>Vibrionaceae</taxon>
        <taxon>Photobacterium</taxon>
    </lineage>
</organism>
<proteinExistence type="predicted"/>
<keyword evidence="2" id="KW-1185">Reference proteome</keyword>
<reference evidence="2" key="1">
    <citation type="submission" date="2017-06" db="EMBL/GenBank/DDBJ databases">
        <authorList>
            <person name="Rodrigo-Torres L."/>
            <person name="Arahal R.D."/>
            <person name="Lucena T."/>
        </authorList>
    </citation>
    <scope>NUCLEOTIDE SEQUENCE [LARGE SCALE GENOMIC DNA]</scope>
    <source>
        <strain evidence="2">CECT 9192</strain>
    </source>
</reference>
<dbReference type="AlphaFoldDB" id="A0A1Y6MFP1"/>
<protein>
    <submittedName>
        <fullName evidence="1">Uncharacterized protein</fullName>
    </submittedName>
</protein>
<evidence type="ECO:0000313" key="1">
    <source>
        <dbReference type="EMBL" id="SMY35395.1"/>
    </source>
</evidence>
<name>A0A1Y6MFP1_9GAMM</name>
<dbReference type="Proteomes" id="UP000195719">
    <property type="component" value="Unassembled WGS sequence"/>
</dbReference>
<sequence length="281" mass="32131">MTIAAAWVRTLKKSEELIVVSDSRLNGGGMRMDCGQKVHSLPRSDAFICFAGNTMWAYPLIHQVISAISTYDRSASRAQDIVELKTHVLKVFESLRGQIADAIPGDENPDAEFIFGGYSWKNRKFMIWHIYYQPKMKAFEAHPAKEWKGKQWVFAGDAHQVQDADRRFRKILEDKKARPHEVEDFKFDWEPGEAICDMLKDAQKGMEFKTSSIGGAPQMLKVYEFLSSSHFAVKWQNHDDSEPVSYVSGRKPLGFETPDLWVFDPDTLTTSHPLYSSETEE</sequence>
<accession>A0A1Y6MFP1</accession>